<evidence type="ECO:0000256" key="1">
    <source>
        <dbReference type="SAM" id="MobiDB-lite"/>
    </source>
</evidence>
<name>A0A9N7USY9_PLEPL</name>
<protein>
    <submittedName>
        <fullName evidence="2">Uncharacterized protein</fullName>
    </submittedName>
</protein>
<dbReference type="EMBL" id="CADEAL010001900">
    <property type="protein sequence ID" value="CAB1436510.1"/>
    <property type="molecule type" value="Genomic_DNA"/>
</dbReference>
<dbReference type="Proteomes" id="UP001153269">
    <property type="component" value="Unassembled WGS sequence"/>
</dbReference>
<evidence type="ECO:0000313" key="2">
    <source>
        <dbReference type="EMBL" id="CAB1436510.1"/>
    </source>
</evidence>
<comment type="caution">
    <text evidence="2">The sequence shown here is derived from an EMBL/GenBank/DDBJ whole genome shotgun (WGS) entry which is preliminary data.</text>
</comment>
<proteinExistence type="predicted"/>
<keyword evidence="3" id="KW-1185">Reference proteome</keyword>
<gene>
    <name evidence="2" type="ORF">PLEPLA_LOCUS24543</name>
</gene>
<feature type="compositionally biased region" description="Polar residues" evidence="1">
    <location>
        <begin position="16"/>
        <end position="31"/>
    </location>
</feature>
<reference evidence="2" key="1">
    <citation type="submission" date="2020-03" db="EMBL/GenBank/DDBJ databases">
        <authorList>
            <person name="Weist P."/>
        </authorList>
    </citation>
    <scope>NUCLEOTIDE SEQUENCE</scope>
</reference>
<feature type="region of interest" description="Disordered" evidence="1">
    <location>
        <begin position="1"/>
        <end position="46"/>
    </location>
</feature>
<accession>A0A9N7USY9</accession>
<dbReference type="AlphaFoldDB" id="A0A9N7USY9"/>
<organism evidence="2 3">
    <name type="scientific">Pleuronectes platessa</name>
    <name type="common">European plaice</name>
    <dbReference type="NCBI Taxonomy" id="8262"/>
    <lineage>
        <taxon>Eukaryota</taxon>
        <taxon>Metazoa</taxon>
        <taxon>Chordata</taxon>
        <taxon>Craniata</taxon>
        <taxon>Vertebrata</taxon>
        <taxon>Euteleostomi</taxon>
        <taxon>Actinopterygii</taxon>
        <taxon>Neopterygii</taxon>
        <taxon>Teleostei</taxon>
        <taxon>Neoteleostei</taxon>
        <taxon>Acanthomorphata</taxon>
        <taxon>Carangaria</taxon>
        <taxon>Pleuronectiformes</taxon>
        <taxon>Pleuronectoidei</taxon>
        <taxon>Pleuronectidae</taxon>
        <taxon>Pleuronectes</taxon>
    </lineage>
</organism>
<evidence type="ECO:0000313" key="3">
    <source>
        <dbReference type="Proteomes" id="UP001153269"/>
    </source>
</evidence>
<sequence>MPNSPSMYPGAIMASRPSQAHAGSSRPSSATDEAAGLSEIKQTQTTGRVSLDVNHFSPEELYFNLSTVTHSSSVGYFKKTDGSSTGSGPRLWHLSLPALTADMRVTSSLSLSCSPSSLLLPDLPFESQRLQYPSHGSKDGVVE</sequence>